<evidence type="ECO:0000313" key="2">
    <source>
        <dbReference type="Proteomes" id="UP000821853"/>
    </source>
</evidence>
<dbReference type="Proteomes" id="UP000821853">
    <property type="component" value="Chromosome 3"/>
</dbReference>
<dbReference type="EMBL" id="JABSTR010000005">
    <property type="protein sequence ID" value="KAH9372076.1"/>
    <property type="molecule type" value="Genomic_DNA"/>
</dbReference>
<accession>A0A9J6GCH0</accession>
<dbReference type="VEuPathDB" id="VectorBase:HLOH_065192"/>
<comment type="caution">
    <text evidence="1">The sequence shown here is derived from an EMBL/GenBank/DDBJ whole genome shotgun (WGS) entry which is preliminary data.</text>
</comment>
<reference evidence="1 2" key="1">
    <citation type="journal article" date="2020" name="Cell">
        <title>Large-Scale Comparative Analyses of Tick Genomes Elucidate Their Genetic Diversity and Vector Capacities.</title>
        <authorList>
            <consortium name="Tick Genome and Microbiome Consortium (TIGMIC)"/>
            <person name="Jia N."/>
            <person name="Wang J."/>
            <person name="Shi W."/>
            <person name="Du L."/>
            <person name="Sun Y."/>
            <person name="Zhan W."/>
            <person name="Jiang J.F."/>
            <person name="Wang Q."/>
            <person name="Zhang B."/>
            <person name="Ji P."/>
            <person name="Bell-Sakyi L."/>
            <person name="Cui X.M."/>
            <person name="Yuan T.T."/>
            <person name="Jiang B.G."/>
            <person name="Yang W.F."/>
            <person name="Lam T.T."/>
            <person name="Chang Q.C."/>
            <person name="Ding S.J."/>
            <person name="Wang X.J."/>
            <person name="Zhu J.G."/>
            <person name="Ruan X.D."/>
            <person name="Zhao L."/>
            <person name="Wei J.T."/>
            <person name="Ye R.Z."/>
            <person name="Que T.C."/>
            <person name="Du C.H."/>
            <person name="Zhou Y.H."/>
            <person name="Cheng J.X."/>
            <person name="Dai P.F."/>
            <person name="Guo W.B."/>
            <person name="Han X.H."/>
            <person name="Huang E.J."/>
            <person name="Li L.F."/>
            <person name="Wei W."/>
            <person name="Gao Y.C."/>
            <person name="Liu J.Z."/>
            <person name="Shao H.Z."/>
            <person name="Wang X."/>
            <person name="Wang C.C."/>
            <person name="Yang T.C."/>
            <person name="Huo Q.B."/>
            <person name="Li W."/>
            <person name="Chen H.Y."/>
            <person name="Chen S.E."/>
            <person name="Zhou L.G."/>
            <person name="Ni X.B."/>
            <person name="Tian J.H."/>
            <person name="Sheng Y."/>
            <person name="Liu T."/>
            <person name="Pan Y.S."/>
            <person name="Xia L.Y."/>
            <person name="Li J."/>
            <person name="Zhao F."/>
            <person name="Cao W.C."/>
        </authorList>
    </citation>
    <scope>NUCLEOTIDE SEQUENCE [LARGE SCALE GENOMIC DNA]</scope>
    <source>
        <strain evidence="1">HaeL-2018</strain>
    </source>
</reference>
<gene>
    <name evidence="1" type="ORF">HPB48_015778</name>
</gene>
<dbReference type="AlphaFoldDB" id="A0A9J6GCH0"/>
<evidence type="ECO:0000313" key="1">
    <source>
        <dbReference type="EMBL" id="KAH9372076.1"/>
    </source>
</evidence>
<keyword evidence="2" id="KW-1185">Reference proteome</keyword>
<protein>
    <submittedName>
        <fullName evidence="1">Uncharacterized protein</fullName>
    </submittedName>
</protein>
<sequence length="99" mass="11580">MQLLLRLFQLGAPQCNEQWLEDTFLHLVEAHFKQTLCVCPATFRYVEESFHCELEQQGTNMQATIKVQKCISVGLYHLMFDWEHCLQRILQISHSAAGR</sequence>
<proteinExistence type="predicted"/>
<organism evidence="1 2">
    <name type="scientific">Haemaphysalis longicornis</name>
    <name type="common">Bush tick</name>
    <dbReference type="NCBI Taxonomy" id="44386"/>
    <lineage>
        <taxon>Eukaryota</taxon>
        <taxon>Metazoa</taxon>
        <taxon>Ecdysozoa</taxon>
        <taxon>Arthropoda</taxon>
        <taxon>Chelicerata</taxon>
        <taxon>Arachnida</taxon>
        <taxon>Acari</taxon>
        <taxon>Parasitiformes</taxon>
        <taxon>Ixodida</taxon>
        <taxon>Ixodoidea</taxon>
        <taxon>Ixodidae</taxon>
        <taxon>Haemaphysalinae</taxon>
        <taxon>Haemaphysalis</taxon>
    </lineage>
</organism>
<name>A0A9J6GCH0_HAELO</name>